<evidence type="ECO:0008006" key="8">
    <source>
        <dbReference type="Google" id="ProtNLM"/>
    </source>
</evidence>
<sequence>MQLPRVSSPIASPWAPDAQAPLCSLCSQAFTLFLRRHHCRSCGLVICNSCSKSRRLLVWIDPKSTLRVCDKCECCFSLQAQGVDSELIVYFIVHQLSLVDELFVLKRFLSEQIAAYKSVDSDGKSNGVFVHIDTSITSRLSVKISSKESMEPLFNKCERDLYGLRRNGSVFHVLEGISESKVWLNRIFAITSSGDLALSNIDCQDYSDAQTKDFAVRMIRPISQVRSLSTKRVVLAEKVKGFQEVLGRAVCIRWRDDGANLQKETVLVVPGTSNRDMEKSQKELLETVKLHVELYHERKLARIADIRQKRTQMGIPVNWDHPDHAAFLERLWVVLKPEVPFPGRKSDLWKDIGFQGKDPQTDFRGTGYLGLRCVVYWAESLGELAREMVHNCRQYPVCTAAINLVQMLDDLIGPLPSPNHESGSGGNELLLTFCHQDTPHNEAFEQIFCALLMRFDRTFQQQNATYMDFPRIRQQFLQEVNTMLDKHPFSYATLHRWLADV</sequence>
<dbReference type="PROSITE" id="PS50178">
    <property type="entry name" value="ZF_FYVE"/>
    <property type="match status" value="1"/>
</dbReference>
<organism evidence="7">
    <name type="scientific">Spongospora subterranea</name>
    <dbReference type="NCBI Taxonomy" id="70186"/>
    <lineage>
        <taxon>Eukaryota</taxon>
        <taxon>Sar</taxon>
        <taxon>Rhizaria</taxon>
        <taxon>Endomyxa</taxon>
        <taxon>Phytomyxea</taxon>
        <taxon>Plasmodiophorida</taxon>
        <taxon>Plasmodiophoridae</taxon>
        <taxon>Spongospora</taxon>
    </lineage>
</organism>
<dbReference type="Gene3D" id="3.30.40.10">
    <property type="entry name" value="Zinc/RING finger domain, C3HC4 (zinc finger)"/>
    <property type="match status" value="1"/>
</dbReference>
<protein>
    <recommendedName>
        <fullName evidence="8">FYVE-type domain-containing protein</fullName>
    </recommendedName>
</protein>
<name>A0A0H5R973_9EUKA</name>
<proteinExistence type="predicted"/>
<dbReference type="EMBL" id="HACM01009859">
    <property type="protein sequence ID" value="CRZ10301.1"/>
    <property type="molecule type" value="Transcribed_RNA"/>
</dbReference>
<dbReference type="Pfam" id="PF04727">
    <property type="entry name" value="ELMO_CED12"/>
    <property type="match status" value="1"/>
</dbReference>
<evidence type="ECO:0000313" key="7">
    <source>
        <dbReference type="EMBL" id="CRZ10301.1"/>
    </source>
</evidence>
<feature type="domain" description="ELMO" evidence="6">
    <location>
        <begin position="323"/>
        <end position="484"/>
    </location>
</feature>
<dbReference type="InterPro" id="IPR006816">
    <property type="entry name" value="ELMO_dom"/>
</dbReference>
<dbReference type="InterPro" id="IPR050868">
    <property type="entry name" value="ELMO_domain-containing"/>
</dbReference>
<dbReference type="Pfam" id="PF01363">
    <property type="entry name" value="FYVE"/>
    <property type="match status" value="1"/>
</dbReference>
<dbReference type="InterPro" id="IPR000306">
    <property type="entry name" value="Znf_FYVE"/>
</dbReference>
<evidence type="ECO:0000259" key="6">
    <source>
        <dbReference type="PROSITE" id="PS51335"/>
    </source>
</evidence>
<dbReference type="InterPro" id="IPR011011">
    <property type="entry name" value="Znf_FYVE_PHD"/>
</dbReference>
<accession>A0A0H5R973</accession>
<keyword evidence="2 4" id="KW-0863">Zinc-finger</keyword>
<evidence type="ECO:0000256" key="4">
    <source>
        <dbReference type="PROSITE-ProRule" id="PRU00091"/>
    </source>
</evidence>
<evidence type="ECO:0000256" key="1">
    <source>
        <dbReference type="ARBA" id="ARBA00022723"/>
    </source>
</evidence>
<dbReference type="InterPro" id="IPR017455">
    <property type="entry name" value="Znf_FYVE-rel"/>
</dbReference>
<evidence type="ECO:0000259" key="5">
    <source>
        <dbReference type="PROSITE" id="PS50178"/>
    </source>
</evidence>
<feature type="domain" description="FYVE-type" evidence="5">
    <location>
        <begin position="17"/>
        <end position="72"/>
    </location>
</feature>
<reference evidence="7" key="1">
    <citation type="submission" date="2015-04" db="EMBL/GenBank/DDBJ databases">
        <title>The genome sequence of the plant pathogenic Rhizarian Plasmodiophora brassicae reveals insights in its biotrophic life cycle and the origin of chitin synthesis.</title>
        <authorList>
            <person name="Schwelm A."/>
            <person name="Fogelqvist J."/>
            <person name="Knaust A."/>
            <person name="Julke S."/>
            <person name="Lilja T."/>
            <person name="Dhandapani V."/>
            <person name="Bonilla-Rosso G."/>
            <person name="Karlsson M."/>
            <person name="Shevchenko A."/>
            <person name="Choi S.R."/>
            <person name="Kim H.G."/>
            <person name="Park J.Y."/>
            <person name="Lim Y.P."/>
            <person name="Ludwig-Muller J."/>
            <person name="Dixelius C."/>
        </authorList>
    </citation>
    <scope>NUCLEOTIDE SEQUENCE</scope>
    <source>
        <tissue evidence="7">Potato root galls</tissue>
    </source>
</reference>
<keyword evidence="1" id="KW-0479">Metal-binding</keyword>
<evidence type="ECO:0000256" key="3">
    <source>
        <dbReference type="ARBA" id="ARBA00022833"/>
    </source>
</evidence>
<evidence type="ECO:0000256" key="2">
    <source>
        <dbReference type="ARBA" id="ARBA00022771"/>
    </source>
</evidence>
<dbReference type="SMART" id="SM00064">
    <property type="entry name" value="FYVE"/>
    <property type="match status" value="1"/>
</dbReference>
<dbReference type="InterPro" id="IPR013083">
    <property type="entry name" value="Znf_RING/FYVE/PHD"/>
</dbReference>
<keyword evidence="3" id="KW-0862">Zinc</keyword>
<dbReference type="PROSITE" id="PS51335">
    <property type="entry name" value="ELMO"/>
    <property type="match status" value="1"/>
</dbReference>
<dbReference type="PANTHER" id="PTHR12771">
    <property type="entry name" value="ENGULFMENT AND CELL MOTILITY"/>
    <property type="match status" value="1"/>
</dbReference>
<dbReference type="AlphaFoldDB" id="A0A0H5R973"/>
<dbReference type="SUPFAM" id="SSF57903">
    <property type="entry name" value="FYVE/PHD zinc finger"/>
    <property type="match status" value="1"/>
</dbReference>
<dbReference type="GO" id="GO:0008270">
    <property type="term" value="F:zinc ion binding"/>
    <property type="evidence" value="ECO:0007669"/>
    <property type="project" value="UniProtKB-KW"/>
</dbReference>